<accession>A0AAD7FA18</accession>
<dbReference type="AlphaFoldDB" id="A0AAD7FA18"/>
<evidence type="ECO:0000313" key="3">
    <source>
        <dbReference type="EMBL" id="KAJ7607942.1"/>
    </source>
</evidence>
<reference evidence="3" key="1">
    <citation type="submission" date="2023-03" db="EMBL/GenBank/DDBJ databases">
        <title>Massive genome expansion in bonnet fungi (Mycena s.s.) driven by repeated elements and novel gene families across ecological guilds.</title>
        <authorList>
            <consortium name="Lawrence Berkeley National Laboratory"/>
            <person name="Harder C.B."/>
            <person name="Miyauchi S."/>
            <person name="Viragh M."/>
            <person name="Kuo A."/>
            <person name="Thoen E."/>
            <person name="Andreopoulos B."/>
            <person name="Lu D."/>
            <person name="Skrede I."/>
            <person name="Drula E."/>
            <person name="Henrissat B."/>
            <person name="Morin E."/>
            <person name="Kohler A."/>
            <person name="Barry K."/>
            <person name="LaButti K."/>
            <person name="Morin E."/>
            <person name="Salamov A."/>
            <person name="Lipzen A."/>
            <person name="Mereny Z."/>
            <person name="Hegedus B."/>
            <person name="Baldrian P."/>
            <person name="Stursova M."/>
            <person name="Weitz H."/>
            <person name="Taylor A."/>
            <person name="Grigoriev I.V."/>
            <person name="Nagy L.G."/>
            <person name="Martin F."/>
            <person name="Kauserud H."/>
        </authorList>
    </citation>
    <scope>NUCLEOTIDE SEQUENCE</scope>
    <source>
        <strain evidence="3">9284</strain>
    </source>
</reference>
<dbReference type="InterPro" id="IPR001810">
    <property type="entry name" value="F-box_dom"/>
</dbReference>
<evidence type="ECO:0000256" key="1">
    <source>
        <dbReference type="SAM" id="Coils"/>
    </source>
</evidence>
<dbReference type="InterPro" id="IPR036047">
    <property type="entry name" value="F-box-like_dom_sf"/>
</dbReference>
<protein>
    <recommendedName>
        <fullName evidence="2">F-box domain-containing protein</fullName>
    </recommendedName>
</protein>
<evidence type="ECO:0000259" key="2">
    <source>
        <dbReference type="Pfam" id="PF12937"/>
    </source>
</evidence>
<dbReference type="Pfam" id="PF12937">
    <property type="entry name" value="F-box-like"/>
    <property type="match status" value="1"/>
</dbReference>
<sequence>MPFVHELRQRIQSLSEAISRQREVLKDLEQQYSAAQTELNASLDPMARLPFELSSDILRQSLLEPTTWESLMALIRVSRAWREVALAIPSLWTTISDQGIRPLAFPKLLDIWVARGQDSPFSLSLRHMSSAAFDNTFAALEKYANRVEKLDLWAGLGFRLPQTPFVALSSLTIDGDAEEKKWSFHVAAILGLLRNAPNLVEFNFLCPKLIPTSKVARVTHTNLRHLRLGRPEKVYSGSELLPHLELPSLETLKVSGHAEDLDELFHVSWPPLRTLHMHLGWTRDPLLFGVYVGPTLTDLEVTFPHTDESILTMLSNPDVLPELRHLVVRENVGGIKSWERNALTFLATPRPALKSVRLKVLKYYYDKFLSAEFVEAVRGYEGGSVSIFLESVE</sequence>
<organism evidence="3 4">
    <name type="scientific">Roridomyces roridus</name>
    <dbReference type="NCBI Taxonomy" id="1738132"/>
    <lineage>
        <taxon>Eukaryota</taxon>
        <taxon>Fungi</taxon>
        <taxon>Dikarya</taxon>
        <taxon>Basidiomycota</taxon>
        <taxon>Agaricomycotina</taxon>
        <taxon>Agaricomycetes</taxon>
        <taxon>Agaricomycetidae</taxon>
        <taxon>Agaricales</taxon>
        <taxon>Marasmiineae</taxon>
        <taxon>Mycenaceae</taxon>
        <taxon>Roridomyces</taxon>
    </lineage>
</organism>
<keyword evidence="4" id="KW-1185">Reference proteome</keyword>
<dbReference type="Gene3D" id="3.80.10.10">
    <property type="entry name" value="Ribonuclease Inhibitor"/>
    <property type="match status" value="1"/>
</dbReference>
<dbReference type="Proteomes" id="UP001221142">
    <property type="component" value="Unassembled WGS sequence"/>
</dbReference>
<comment type="caution">
    <text evidence="3">The sequence shown here is derived from an EMBL/GenBank/DDBJ whole genome shotgun (WGS) entry which is preliminary data.</text>
</comment>
<gene>
    <name evidence="3" type="ORF">FB45DRAFT_1067680</name>
</gene>
<dbReference type="SUPFAM" id="SSF52047">
    <property type="entry name" value="RNI-like"/>
    <property type="match status" value="1"/>
</dbReference>
<keyword evidence="1" id="KW-0175">Coiled coil</keyword>
<dbReference type="InterPro" id="IPR032675">
    <property type="entry name" value="LRR_dom_sf"/>
</dbReference>
<proteinExistence type="predicted"/>
<feature type="domain" description="F-box" evidence="2">
    <location>
        <begin position="47"/>
        <end position="96"/>
    </location>
</feature>
<dbReference type="EMBL" id="JARKIF010000047">
    <property type="protein sequence ID" value="KAJ7607942.1"/>
    <property type="molecule type" value="Genomic_DNA"/>
</dbReference>
<evidence type="ECO:0000313" key="4">
    <source>
        <dbReference type="Proteomes" id="UP001221142"/>
    </source>
</evidence>
<dbReference type="SUPFAM" id="SSF81383">
    <property type="entry name" value="F-box domain"/>
    <property type="match status" value="1"/>
</dbReference>
<feature type="coiled-coil region" evidence="1">
    <location>
        <begin position="4"/>
        <end position="38"/>
    </location>
</feature>
<name>A0AAD7FA18_9AGAR</name>